<sequence length="197" mass="22780">MKQLAITFDDGPDPRYTGLLLDLLKEHQIPATFFVVATNAKNNPDLIHRMLAEHHQVAMHSYSHRHAWLSSYPYLKKDFQYSFEIMKELGCRPCCYRPPWGARNPFTGYFLKQYGLRLVLWDVMVQDWQAKATVQRTKDRILARVFDGAVLCLHDAGEKTGGSKGAPLRTIEALRMALPLLERDYVFKTIEELKPNE</sequence>
<organism evidence="2 3">
    <name type="scientific">Diplocloster agilis</name>
    <dbReference type="NCBI Taxonomy" id="2850323"/>
    <lineage>
        <taxon>Bacteria</taxon>
        <taxon>Bacillati</taxon>
        <taxon>Bacillota</taxon>
        <taxon>Clostridia</taxon>
        <taxon>Lachnospirales</taxon>
        <taxon>Lachnospiraceae</taxon>
        <taxon>Diplocloster</taxon>
    </lineage>
</organism>
<name>A0A949NA37_9FIRM</name>
<protein>
    <submittedName>
        <fullName evidence="2">Polysaccharide deacetylase family protein</fullName>
    </submittedName>
</protein>
<dbReference type="AlphaFoldDB" id="A0A949NA37"/>
<dbReference type="SUPFAM" id="SSF88713">
    <property type="entry name" value="Glycoside hydrolase/deacetylase"/>
    <property type="match status" value="1"/>
</dbReference>
<dbReference type="EMBL" id="JAHQCW010000006">
    <property type="protein sequence ID" value="MBU9736052.1"/>
    <property type="molecule type" value="Genomic_DNA"/>
</dbReference>
<evidence type="ECO:0000313" key="2">
    <source>
        <dbReference type="EMBL" id="MBU9736052.1"/>
    </source>
</evidence>
<gene>
    <name evidence="2" type="ORF">KTH89_05840</name>
</gene>
<reference evidence="2" key="1">
    <citation type="submission" date="2021-06" db="EMBL/GenBank/DDBJ databases">
        <title>Description of novel taxa of the family Lachnospiraceae.</title>
        <authorList>
            <person name="Chaplin A.V."/>
            <person name="Sokolova S.R."/>
            <person name="Pikina A.P."/>
            <person name="Korzhanova M."/>
            <person name="Belova V."/>
            <person name="Korostin D."/>
            <person name="Efimov B.A."/>
        </authorList>
    </citation>
    <scope>NUCLEOTIDE SEQUENCE</scope>
    <source>
        <strain evidence="2">ASD5720</strain>
    </source>
</reference>
<dbReference type="Proteomes" id="UP000712157">
    <property type="component" value="Unassembled WGS sequence"/>
</dbReference>
<keyword evidence="3" id="KW-1185">Reference proteome</keyword>
<dbReference type="InterPro" id="IPR011330">
    <property type="entry name" value="Glyco_hydro/deAcase_b/a-brl"/>
</dbReference>
<dbReference type="GO" id="GO:0016810">
    <property type="term" value="F:hydrolase activity, acting on carbon-nitrogen (but not peptide) bonds"/>
    <property type="evidence" value="ECO:0007669"/>
    <property type="project" value="InterPro"/>
</dbReference>
<evidence type="ECO:0000259" key="1">
    <source>
        <dbReference type="PROSITE" id="PS51677"/>
    </source>
</evidence>
<dbReference type="GO" id="GO:0005975">
    <property type="term" value="P:carbohydrate metabolic process"/>
    <property type="evidence" value="ECO:0007669"/>
    <property type="project" value="InterPro"/>
</dbReference>
<dbReference type="Pfam" id="PF01522">
    <property type="entry name" value="Polysacc_deac_1"/>
    <property type="match status" value="1"/>
</dbReference>
<evidence type="ECO:0000313" key="3">
    <source>
        <dbReference type="Proteomes" id="UP000712157"/>
    </source>
</evidence>
<dbReference type="PANTHER" id="PTHR10587">
    <property type="entry name" value="GLYCOSYL TRANSFERASE-RELATED"/>
    <property type="match status" value="1"/>
</dbReference>
<feature type="domain" description="NodB homology" evidence="1">
    <location>
        <begin position="2"/>
        <end position="190"/>
    </location>
</feature>
<dbReference type="PANTHER" id="PTHR10587:SF137">
    <property type="entry name" value="4-DEOXY-4-FORMAMIDO-L-ARABINOSE-PHOSPHOUNDECAPRENOL DEFORMYLASE ARND-RELATED"/>
    <property type="match status" value="1"/>
</dbReference>
<dbReference type="PROSITE" id="PS51677">
    <property type="entry name" value="NODB"/>
    <property type="match status" value="1"/>
</dbReference>
<dbReference type="InterPro" id="IPR002509">
    <property type="entry name" value="NODB_dom"/>
</dbReference>
<comment type="caution">
    <text evidence="2">The sequence shown here is derived from an EMBL/GenBank/DDBJ whole genome shotgun (WGS) entry which is preliminary data.</text>
</comment>
<proteinExistence type="predicted"/>
<dbReference type="CDD" id="cd10959">
    <property type="entry name" value="CE4_NodB_like_3"/>
    <property type="match status" value="1"/>
</dbReference>
<dbReference type="Gene3D" id="3.20.20.370">
    <property type="entry name" value="Glycoside hydrolase/deacetylase"/>
    <property type="match status" value="1"/>
</dbReference>
<accession>A0A949NA37</accession>
<dbReference type="InterPro" id="IPR050248">
    <property type="entry name" value="Polysacc_deacetylase_ArnD"/>
</dbReference>
<dbReference type="RefSeq" id="WP_238721012.1">
    <property type="nucleotide sequence ID" value="NZ_JAHQCW010000006.1"/>
</dbReference>